<sequence>MKSTTNPFQQLQEWKERNKTAQKQAETAKKTESNSMAKVKEKNAQNANKREFYTLPQLNREFYLMKLSASRCKSEFPDNFHFKQTFAKECEDLCQRLKGGYLLLMKLHKQGLISKADLKTFTNFREASGYLNFNLKEIAHHIEQVEQGTAEPVSYEQANEIPN</sequence>
<proteinExistence type="predicted"/>
<feature type="compositionally biased region" description="Basic and acidic residues" evidence="1">
    <location>
        <begin position="26"/>
        <end position="44"/>
    </location>
</feature>
<dbReference type="EMBL" id="QEQD01000018">
    <property type="protein sequence ID" value="RDE99547.1"/>
    <property type="molecule type" value="Genomic_DNA"/>
</dbReference>
<dbReference type="AlphaFoldDB" id="A0A369Z8M7"/>
<gene>
    <name evidence="2" type="ORF">DPV98_10755</name>
</gene>
<name>A0A369Z8M7_HAEPH</name>
<protein>
    <submittedName>
        <fullName evidence="2">Uncharacterized protein</fullName>
    </submittedName>
</protein>
<feature type="region of interest" description="Disordered" evidence="1">
    <location>
        <begin position="1"/>
        <end position="44"/>
    </location>
</feature>
<accession>A0A369Z8M7</accession>
<comment type="caution">
    <text evidence="2">The sequence shown here is derived from an EMBL/GenBank/DDBJ whole genome shotgun (WGS) entry which is preliminary data.</text>
</comment>
<organism evidence="2 3">
    <name type="scientific">Haemophilus parahaemolyticus</name>
    <dbReference type="NCBI Taxonomy" id="735"/>
    <lineage>
        <taxon>Bacteria</taxon>
        <taxon>Pseudomonadati</taxon>
        <taxon>Pseudomonadota</taxon>
        <taxon>Gammaproteobacteria</taxon>
        <taxon>Pasteurellales</taxon>
        <taxon>Pasteurellaceae</taxon>
        <taxon>Haemophilus</taxon>
    </lineage>
</organism>
<dbReference type="Proteomes" id="UP000253999">
    <property type="component" value="Unassembled WGS sequence"/>
</dbReference>
<feature type="compositionally biased region" description="Polar residues" evidence="1">
    <location>
        <begin position="1"/>
        <end position="12"/>
    </location>
</feature>
<reference evidence="2 3" key="1">
    <citation type="submission" date="2018-05" db="EMBL/GenBank/DDBJ databases">
        <title>Draft Genome Sequences for a Diverse set of 7 Haemophilus Species.</title>
        <authorList>
            <person name="Nichols M."/>
            <person name="Topaz N."/>
            <person name="Wang X."/>
            <person name="Wang X."/>
            <person name="Boxrud D."/>
        </authorList>
    </citation>
    <scope>NUCLEOTIDE SEQUENCE [LARGE SCALE GENOMIC DNA]</scope>
    <source>
        <strain evidence="2 3">C2010039593</strain>
    </source>
</reference>
<evidence type="ECO:0000256" key="1">
    <source>
        <dbReference type="SAM" id="MobiDB-lite"/>
    </source>
</evidence>
<dbReference type="RefSeq" id="WP_111313734.1">
    <property type="nucleotide sequence ID" value="NZ_QEQD01000018.1"/>
</dbReference>
<evidence type="ECO:0000313" key="2">
    <source>
        <dbReference type="EMBL" id="RDE99547.1"/>
    </source>
</evidence>
<evidence type="ECO:0000313" key="3">
    <source>
        <dbReference type="Proteomes" id="UP000253999"/>
    </source>
</evidence>